<accession>A0A518AIR5</accession>
<feature type="region of interest" description="Disordered" evidence="1">
    <location>
        <begin position="217"/>
        <end position="329"/>
    </location>
</feature>
<evidence type="ECO:0000256" key="1">
    <source>
        <dbReference type="SAM" id="MobiDB-lite"/>
    </source>
</evidence>
<dbReference type="SUPFAM" id="SSF48150">
    <property type="entry name" value="DNA-glycosylase"/>
    <property type="match status" value="1"/>
</dbReference>
<gene>
    <name evidence="2" type="ORF">Pan181_08180</name>
</gene>
<dbReference type="InterPro" id="IPR011257">
    <property type="entry name" value="DNA_glycosylase"/>
</dbReference>
<dbReference type="Proteomes" id="UP000315750">
    <property type="component" value="Chromosome"/>
</dbReference>
<name>A0A518AIR5_9BACT</name>
<dbReference type="EMBL" id="CP036278">
    <property type="protein sequence ID" value="QDU54635.1"/>
    <property type="molecule type" value="Genomic_DNA"/>
</dbReference>
<dbReference type="OrthoDB" id="268440at2"/>
<dbReference type="Gene3D" id="1.10.1670.10">
    <property type="entry name" value="Helix-hairpin-Helix base-excision DNA repair enzymes (C-terminal)"/>
    <property type="match status" value="1"/>
</dbReference>
<dbReference type="GO" id="GO:0006281">
    <property type="term" value="P:DNA repair"/>
    <property type="evidence" value="ECO:0007669"/>
    <property type="project" value="InterPro"/>
</dbReference>
<proteinExistence type="predicted"/>
<dbReference type="RefSeq" id="WP_145245584.1">
    <property type="nucleotide sequence ID" value="NZ_CP036278.1"/>
</dbReference>
<evidence type="ECO:0000313" key="2">
    <source>
        <dbReference type="EMBL" id="QDU54635.1"/>
    </source>
</evidence>
<keyword evidence="3" id="KW-1185">Reference proteome</keyword>
<dbReference type="InterPro" id="IPR023170">
    <property type="entry name" value="HhH_base_excis_C"/>
</dbReference>
<sequence length="329" mass="36414">MATQNRGTRITKLLGQIKKHYKPVTPPPSRTLLEHLLFACLLENSPYEAAETAFQKLQTEYFDWNEVRVSTKRELAETLSELLDGDSAAERLKRTLHSVFESVYLYDLEHLKKQNLGQATKTIEKYEGTTPFTVAYVTQHALGGHAIPANQGLLTAFLVFDIISEKEAKDWHIPGLERAVPKTKGIEMATILHQLGVEIGKNPYGTTARKTLLAIDGDCKSRLPKKPAPPEPEPEPEPASPKKKVAKSAAGKTAKKKVASADGSGLKKKVKKVKKKVVEKSPSPEVDGPKKKVKKVKKKVAKKTTSSETKAKPTKKTKTSKKIAKRKPR</sequence>
<organism evidence="2 3">
    <name type="scientific">Aeoliella mucimassa</name>
    <dbReference type="NCBI Taxonomy" id="2527972"/>
    <lineage>
        <taxon>Bacteria</taxon>
        <taxon>Pseudomonadati</taxon>
        <taxon>Planctomycetota</taxon>
        <taxon>Planctomycetia</taxon>
        <taxon>Pirellulales</taxon>
        <taxon>Lacipirellulaceae</taxon>
        <taxon>Aeoliella</taxon>
    </lineage>
</organism>
<dbReference type="KEGG" id="amuc:Pan181_08180"/>
<dbReference type="AlphaFoldDB" id="A0A518AIR5"/>
<feature type="compositionally biased region" description="Basic residues" evidence="1">
    <location>
        <begin position="266"/>
        <end position="277"/>
    </location>
</feature>
<dbReference type="Gene3D" id="1.10.340.30">
    <property type="entry name" value="Hypothetical protein, domain 2"/>
    <property type="match status" value="1"/>
</dbReference>
<dbReference type="GO" id="GO:0003824">
    <property type="term" value="F:catalytic activity"/>
    <property type="evidence" value="ECO:0007669"/>
    <property type="project" value="InterPro"/>
</dbReference>
<reference evidence="2 3" key="1">
    <citation type="submission" date="2019-02" db="EMBL/GenBank/DDBJ databases">
        <title>Deep-cultivation of Planctomycetes and their phenomic and genomic characterization uncovers novel biology.</title>
        <authorList>
            <person name="Wiegand S."/>
            <person name="Jogler M."/>
            <person name="Boedeker C."/>
            <person name="Pinto D."/>
            <person name="Vollmers J."/>
            <person name="Rivas-Marin E."/>
            <person name="Kohn T."/>
            <person name="Peeters S.H."/>
            <person name="Heuer A."/>
            <person name="Rast P."/>
            <person name="Oberbeckmann S."/>
            <person name="Bunk B."/>
            <person name="Jeske O."/>
            <person name="Meyerdierks A."/>
            <person name="Storesund J.E."/>
            <person name="Kallscheuer N."/>
            <person name="Luecker S."/>
            <person name="Lage O.M."/>
            <person name="Pohl T."/>
            <person name="Merkel B.J."/>
            <person name="Hornburger P."/>
            <person name="Mueller R.-W."/>
            <person name="Bruemmer F."/>
            <person name="Labrenz M."/>
            <person name="Spormann A.M."/>
            <person name="Op den Camp H."/>
            <person name="Overmann J."/>
            <person name="Amann R."/>
            <person name="Jetten M.S.M."/>
            <person name="Mascher T."/>
            <person name="Medema M.H."/>
            <person name="Devos D.P."/>
            <person name="Kaster A.-K."/>
            <person name="Ovreas L."/>
            <person name="Rohde M."/>
            <person name="Galperin M.Y."/>
            <person name="Jogler C."/>
        </authorList>
    </citation>
    <scope>NUCLEOTIDE SEQUENCE [LARGE SCALE GENOMIC DNA]</scope>
    <source>
        <strain evidence="2 3">Pan181</strain>
    </source>
</reference>
<evidence type="ECO:0000313" key="3">
    <source>
        <dbReference type="Proteomes" id="UP000315750"/>
    </source>
</evidence>
<feature type="compositionally biased region" description="Basic residues" evidence="1">
    <location>
        <begin position="291"/>
        <end position="302"/>
    </location>
</feature>
<protein>
    <recommendedName>
        <fullName evidence="4">Endonuclease III</fullName>
    </recommendedName>
</protein>
<evidence type="ECO:0008006" key="4">
    <source>
        <dbReference type="Google" id="ProtNLM"/>
    </source>
</evidence>
<feature type="compositionally biased region" description="Basic residues" evidence="1">
    <location>
        <begin position="312"/>
        <end position="329"/>
    </location>
</feature>